<evidence type="ECO:0000313" key="6">
    <source>
        <dbReference type="Proteomes" id="UP000298602"/>
    </source>
</evidence>
<evidence type="ECO:0000256" key="2">
    <source>
        <dbReference type="ARBA" id="ARBA00022723"/>
    </source>
</evidence>
<dbReference type="Pfam" id="PF00682">
    <property type="entry name" value="HMGL-like"/>
    <property type="match status" value="1"/>
</dbReference>
<sequence>MDGQFELNYPKRIRVADVSVREGLQHEEHFIPTDAKVYYVEEAIMAGFKRLEISNFANPASLPQFRDIEQLFKRVRDSKRLSRAGINFDDIELTAVAIRETGVDRAVAARKEGWGPDRIGMMVSTDEEHHFANSGTTLPEYWREAKRCIEKCHEVGIRVFGTVSTIWGSPISGPTRLEDALEFTKRWLSIGADDIEHADHDGSAPPNQVYRYFSMIMDAIPNKDLHVAHFHVTRGWGLANVLAALQAGVEIHEGVMGGIGGQPANFIDGIPVRGTGEYYYRDPNVVGLVSLEDMLVMVDEMGIDTGIDIDRVLALGVKWEKTIGRRLRSEAILNGRIPKQPREEFKRKGLRERKVRLGEEPGQRYPADWPETVTIDPAILAGKKV</sequence>
<dbReference type="InterPro" id="IPR000891">
    <property type="entry name" value="PYR_CT"/>
</dbReference>
<reference evidence="5 6" key="1">
    <citation type="submission" date="2019-05" db="EMBL/GenBank/DDBJ databases">
        <title>The Complete Genome Sequence of the n-alkane-degrading Desulfoglaeba alkanexedens ALDC reveals multiple alkylsuccinate synthase gene clusters.</title>
        <authorList>
            <person name="Callaghan A.V."/>
            <person name="Davidova I.A."/>
            <person name="Duncan K.E."/>
            <person name="Morris B."/>
            <person name="McInerney M.J."/>
        </authorList>
    </citation>
    <scope>NUCLEOTIDE SEQUENCE [LARGE SCALE GENOMIC DNA]</scope>
    <source>
        <strain evidence="5 6">ALDC</strain>
    </source>
</reference>
<dbReference type="PROSITE" id="PS50991">
    <property type="entry name" value="PYR_CT"/>
    <property type="match status" value="1"/>
</dbReference>
<dbReference type="GO" id="GO:0046872">
    <property type="term" value="F:metal ion binding"/>
    <property type="evidence" value="ECO:0007669"/>
    <property type="project" value="UniProtKB-KW"/>
</dbReference>
<dbReference type="EMBL" id="CP040098">
    <property type="protein sequence ID" value="QCQ22908.1"/>
    <property type="molecule type" value="Genomic_DNA"/>
</dbReference>
<dbReference type="InterPro" id="IPR013785">
    <property type="entry name" value="Aldolase_TIM"/>
</dbReference>
<accession>A0A4P8L4N6</accession>
<reference evidence="5 6" key="2">
    <citation type="submission" date="2019-05" db="EMBL/GenBank/DDBJ databases">
        <authorList>
            <person name="Suflita J.M."/>
            <person name="Marks C.R."/>
        </authorList>
    </citation>
    <scope>NUCLEOTIDE SEQUENCE [LARGE SCALE GENOMIC DNA]</scope>
    <source>
        <strain evidence="5 6">ALDC</strain>
    </source>
</reference>
<dbReference type="OrthoDB" id="9784013at2"/>
<dbReference type="GO" id="GO:0046951">
    <property type="term" value="P:ketone body biosynthetic process"/>
    <property type="evidence" value="ECO:0007669"/>
    <property type="project" value="TreeGrafter"/>
</dbReference>
<evidence type="ECO:0000256" key="3">
    <source>
        <dbReference type="ARBA" id="ARBA00023239"/>
    </source>
</evidence>
<evidence type="ECO:0000256" key="1">
    <source>
        <dbReference type="ARBA" id="ARBA00009405"/>
    </source>
</evidence>
<proteinExistence type="inferred from homology"/>
<organism evidence="5 6">
    <name type="scientific">Desulfoglaeba alkanexedens ALDC</name>
    <dbReference type="NCBI Taxonomy" id="980445"/>
    <lineage>
        <taxon>Bacteria</taxon>
        <taxon>Pseudomonadati</taxon>
        <taxon>Thermodesulfobacteriota</taxon>
        <taxon>Syntrophobacteria</taxon>
        <taxon>Syntrophobacterales</taxon>
        <taxon>Syntrophobacteraceae</taxon>
        <taxon>Desulfoglaeba</taxon>
    </lineage>
</organism>
<dbReference type="GO" id="GO:0006552">
    <property type="term" value="P:L-leucine catabolic process"/>
    <property type="evidence" value="ECO:0007669"/>
    <property type="project" value="TreeGrafter"/>
</dbReference>
<evidence type="ECO:0000313" key="5">
    <source>
        <dbReference type="EMBL" id="QCQ22908.1"/>
    </source>
</evidence>
<dbReference type="GO" id="GO:0004419">
    <property type="term" value="F:hydroxymethylglutaryl-CoA lyase activity"/>
    <property type="evidence" value="ECO:0007669"/>
    <property type="project" value="TreeGrafter"/>
</dbReference>
<dbReference type="GO" id="GO:0016740">
    <property type="term" value="F:transferase activity"/>
    <property type="evidence" value="ECO:0007669"/>
    <property type="project" value="UniProtKB-KW"/>
</dbReference>
<name>A0A4P8L4N6_9BACT</name>
<dbReference type="RefSeq" id="WP_137425191.1">
    <property type="nucleotide sequence ID" value="NZ_CP040098.1"/>
</dbReference>
<feature type="domain" description="Pyruvate carboxyltransferase" evidence="4">
    <location>
        <begin position="13"/>
        <end position="313"/>
    </location>
</feature>
<keyword evidence="5" id="KW-0670">Pyruvate</keyword>
<comment type="similarity">
    <text evidence="1">Belongs to the HMG-CoA lyase family.</text>
</comment>
<gene>
    <name evidence="5" type="ORF">FDQ92_12445</name>
</gene>
<dbReference type="PANTHER" id="PTHR42738:SF7">
    <property type="entry name" value="HYDROXYMETHYLGLUTARYL-COA LYASE"/>
    <property type="match status" value="1"/>
</dbReference>
<keyword evidence="3" id="KW-0456">Lyase</keyword>
<keyword evidence="6" id="KW-1185">Reference proteome</keyword>
<dbReference type="Gene3D" id="3.20.20.70">
    <property type="entry name" value="Aldolase class I"/>
    <property type="match status" value="1"/>
</dbReference>
<protein>
    <submittedName>
        <fullName evidence="5">Pyruvate carboxyltransferase</fullName>
    </submittedName>
</protein>
<dbReference type="SUPFAM" id="SSF51569">
    <property type="entry name" value="Aldolase"/>
    <property type="match status" value="1"/>
</dbReference>
<keyword evidence="2" id="KW-0479">Metal-binding</keyword>
<evidence type="ECO:0000259" key="4">
    <source>
        <dbReference type="PROSITE" id="PS50991"/>
    </source>
</evidence>
<dbReference type="InterPro" id="IPR043594">
    <property type="entry name" value="HMGL"/>
</dbReference>
<dbReference type="Proteomes" id="UP000298602">
    <property type="component" value="Chromosome"/>
</dbReference>
<dbReference type="PANTHER" id="PTHR42738">
    <property type="entry name" value="HYDROXYMETHYLGLUTARYL-COA LYASE"/>
    <property type="match status" value="1"/>
</dbReference>
<dbReference type="KEGG" id="dax:FDQ92_12445"/>
<dbReference type="AlphaFoldDB" id="A0A4P8L4N6"/>
<keyword evidence="5" id="KW-0808">Transferase</keyword>